<evidence type="ECO:0000256" key="1">
    <source>
        <dbReference type="SAM" id="Phobius"/>
    </source>
</evidence>
<dbReference type="Proteomes" id="UP000035681">
    <property type="component" value="Unplaced"/>
</dbReference>
<organism evidence="4">
    <name type="scientific">Strongyloides stercoralis</name>
    <name type="common">Threadworm</name>
    <dbReference type="NCBI Taxonomy" id="6248"/>
    <lineage>
        <taxon>Eukaryota</taxon>
        <taxon>Metazoa</taxon>
        <taxon>Ecdysozoa</taxon>
        <taxon>Nematoda</taxon>
        <taxon>Chromadorea</taxon>
        <taxon>Rhabditida</taxon>
        <taxon>Tylenchina</taxon>
        <taxon>Panagrolaimomorpha</taxon>
        <taxon>Strongyloidoidea</taxon>
        <taxon>Strongyloididae</taxon>
        <taxon>Strongyloides</taxon>
    </lineage>
</organism>
<feature type="transmembrane region" description="Helical" evidence="1">
    <location>
        <begin position="554"/>
        <end position="575"/>
    </location>
</feature>
<proteinExistence type="predicted"/>
<evidence type="ECO:0000256" key="2">
    <source>
        <dbReference type="SAM" id="SignalP"/>
    </source>
</evidence>
<evidence type="ECO:0000313" key="4">
    <source>
        <dbReference type="WBParaSite" id="SSTP_0000132500.1"/>
    </source>
</evidence>
<keyword evidence="2" id="KW-0732">Signal</keyword>
<dbReference type="WBParaSite" id="TCONS_00008655.p1">
    <property type="protein sequence ID" value="TCONS_00008655.p1"/>
    <property type="gene ID" value="XLOC_006576"/>
</dbReference>
<keyword evidence="3" id="KW-1185">Reference proteome</keyword>
<accession>A0A0K0DVQ9</accession>
<dbReference type="WBParaSite" id="SSTP_0000132500.1">
    <property type="protein sequence ID" value="SSTP_0000132500.1"/>
    <property type="gene ID" value="SSTP_0000132500"/>
</dbReference>
<keyword evidence="1" id="KW-1133">Transmembrane helix</keyword>
<feature type="signal peptide" evidence="2">
    <location>
        <begin position="1"/>
        <end position="17"/>
    </location>
</feature>
<dbReference type="AlphaFoldDB" id="A0A0K0DVQ9"/>
<keyword evidence="1" id="KW-0472">Membrane</keyword>
<keyword evidence="1" id="KW-0812">Transmembrane</keyword>
<sequence>MKYFFVNFLLLFQFIFCIKEEHPKLNKQTFQSLTISGYLNGNASELSIEIYAKIRNVFSIESKNVHLTSFNISDMTKVNNIQTFIKKNINKIKLINPKPEEKDFIKFTNIHVLQKGFHKVLSHNGGPYLIENVVFYLKNINLNNDNEVVINIESSFIIPPFLFQIIKKKAEIDKTNSDKYFNDKISILCYIKSSESKIYETYVCITYITKLKMPTKYGNGYLCRCSNYYKLSPIKIFEKLDSNYNKLLEKEKKKFQSVFNISQVEDVFKPPHFLSTTNEIFHLDGNKKKYIDLKLILNNKYREIFIFIVSKKFSNHLLCSINVINSSNNTSKNCILNKNSQDYIYIKINVTNLEQNLGIKIVYSYTKNQYFQTYKTFITRVFKHLKESRSLHFFYDDCHNIPLFLKKNYDQHLKGINSSLKIEMNGKRIINIYTNSSFKNIIDKKLNVPSQIANILCESIDETKKNYLMKIINTKVIYRIFENGKDGIPFKSYLMFEFNNISKIKFNSFKTRKGNDYYLVKEKKDNFRLWKKYLNLDEDAFEEEFVELEENVGVWIWVWSILAIWMLLSFFCLPFKEIFITKYILKILNEFKYTKEINNNIE</sequence>
<reference evidence="4" key="1">
    <citation type="submission" date="2015-08" db="UniProtKB">
        <authorList>
            <consortium name="WormBaseParasite"/>
        </authorList>
    </citation>
    <scope>IDENTIFICATION</scope>
</reference>
<name>A0A0K0DVQ9_STRER</name>
<feature type="chain" id="PRO_5005327118" evidence="2">
    <location>
        <begin position="18"/>
        <end position="602"/>
    </location>
</feature>
<protein>
    <submittedName>
        <fullName evidence="4">EGF-like domain-containing protein</fullName>
    </submittedName>
</protein>
<evidence type="ECO:0000313" key="3">
    <source>
        <dbReference type="Proteomes" id="UP000035681"/>
    </source>
</evidence>